<organism evidence="3 4">
    <name type="scientific">Microvirga mediterraneensis</name>
    <dbReference type="NCBI Taxonomy" id="2754695"/>
    <lineage>
        <taxon>Bacteria</taxon>
        <taxon>Pseudomonadati</taxon>
        <taxon>Pseudomonadota</taxon>
        <taxon>Alphaproteobacteria</taxon>
        <taxon>Hyphomicrobiales</taxon>
        <taxon>Methylobacteriaceae</taxon>
        <taxon>Microvirga</taxon>
    </lineage>
</organism>
<evidence type="ECO:0000313" key="4">
    <source>
        <dbReference type="Proteomes" id="UP000572984"/>
    </source>
</evidence>
<keyword evidence="1" id="KW-1133">Transmembrane helix</keyword>
<keyword evidence="2" id="KW-0732">Signal</keyword>
<feature type="transmembrane region" description="Helical" evidence="1">
    <location>
        <begin position="229"/>
        <end position="250"/>
    </location>
</feature>
<evidence type="ECO:0000256" key="2">
    <source>
        <dbReference type="SAM" id="SignalP"/>
    </source>
</evidence>
<dbReference type="Proteomes" id="UP000572984">
    <property type="component" value="Unassembled WGS sequence"/>
</dbReference>
<reference evidence="3 4" key="1">
    <citation type="submission" date="2020-07" db="EMBL/GenBank/DDBJ databases">
        <title>Draft genome and description of Microvirga mediterraneensis Marseille-Q2068 sp. nov.</title>
        <authorList>
            <person name="Boxberger M."/>
        </authorList>
    </citation>
    <scope>NUCLEOTIDE SEQUENCE [LARGE SCALE GENOMIC DNA]</scope>
    <source>
        <strain evidence="3 4">Marseille-Q2068</strain>
    </source>
</reference>
<dbReference type="EMBL" id="JACDXJ010000001">
    <property type="protein sequence ID" value="MBA1156057.1"/>
    <property type="molecule type" value="Genomic_DNA"/>
</dbReference>
<dbReference type="RefSeq" id="WP_181051644.1">
    <property type="nucleotide sequence ID" value="NZ_JACDXJ010000001.1"/>
</dbReference>
<feature type="signal peptide" evidence="2">
    <location>
        <begin position="1"/>
        <end position="19"/>
    </location>
</feature>
<gene>
    <name evidence="3" type="ORF">H0S73_07960</name>
</gene>
<proteinExistence type="predicted"/>
<keyword evidence="1" id="KW-0472">Membrane</keyword>
<feature type="chain" id="PRO_5032482389" evidence="2">
    <location>
        <begin position="20"/>
        <end position="253"/>
    </location>
</feature>
<evidence type="ECO:0000313" key="3">
    <source>
        <dbReference type="EMBL" id="MBA1156057.1"/>
    </source>
</evidence>
<comment type="caution">
    <text evidence="3">The sequence shown here is derived from an EMBL/GenBank/DDBJ whole genome shotgun (WGS) entry which is preliminary data.</text>
</comment>
<name>A0A838BKI9_9HYPH</name>
<keyword evidence="1" id="KW-0812">Transmembrane</keyword>
<dbReference type="Pfam" id="PF09608">
    <property type="entry name" value="Alph_Pro_TM"/>
    <property type="match status" value="1"/>
</dbReference>
<keyword evidence="4" id="KW-1185">Reference proteome</keyword>
<sequence length="253" mass="27923">MRLAGALLILLATMACARAETLITSLSNHRVLINSNYTGTQIAVFGAIERDAQTIARATGYDIVVTVRGPRQFLTVREKERLGPVWINQDQQKFPTAPSYLNVLSSRPITEITSDQLRQRQKIGLGAVINSGDFTLARGGADQPFRDALYRLKAEEGLYLEDERGVTFLTPEIFRAAIALPATAPPGNYDVDVTLFADTVILARTQTHFELVKTGFEEQVGVIARDWSLAYGLTTAAIALFFGWLASTIFRRD</sequence>
<dbReference type="AlphaFoldDB" id="A0A838BKI9"/>
<protein>
    <submittedName>
        <fullName evidence="3">TIGR02186 family protein</fullName>
    </submittedName>
</protein>
<dbReference type="InterPro" id="IPR019088">
    <property type="entry name" value="CHP02186-rel_TM"/>
</dbReference>
<dbReference type="PROSITE" id="PS51257">
    <property type="entry name" value="PROKAR_LIPOPROTEIN"/>
    <property type="match status" value="1"/>
</dbReference>
<accession>A0A838BKI9</accession>
<evidence type="ECO:0000256" key="1">
    <source>
        <dbReference type="SAM" id="Phobius"/>
    </source>
</evidence>